<dbReference type="CDD" id="cd22665">
    <property type="entry name" value="FHA_MDC1"/>
    <property type="match status" value="1"/>
</dbReference>
<evidence type="ECO:0000313" key="4">
    <source>
        <dbReference type="Proteomes" id="UP001529510"/>
    </source>
</evidence>
<keyword evidence="4" id="KW-1185">Reference proteome</keyword>
<feature type="compositionally biased region" description="Acidic residues" evidence="1">
    <location>
        <begin position="11"/>
        <end position="24"/>
    </location>
</feature>
<sequence>MMDATQQIDDPFSEEEEEEEQEEEEKGRPEREQLATLKVFKNDHIPETEFPLYIGENVIGRDPAACSVLLPARSISSRHAVISISVFRSSNDRFGNGDDVEALLWDMGSLNGTRKGRLKLTPQVRYALTEGESVVLADVPCQYVGLNISKKDTRITPEKEGVSKNSGVVLSSSDSESEMRKSVQNRLKGKERSVLPPVPLWSSEDEQPKVSSPQPAHKLPEITLVPESDSDGESAPDERKGF</sequence>
<evidence type="ECO:0000259" key="2">
    <source>
        <dbReference type="PROSITE" id="PS50006"/>
    </source>
</evidence>
<dbReference type="SMART" id="SM00240">
    <property type="entry name" value="FHA"/>
    <property type="match status" value="1"/>
</dbReference>
<name>A0ABD0PE36_CIRMR</name>
<dbReference type="InterPro" id="IPR008984">
    <property type="entry name" value="SMAD_FHA_dom_sf"/>
</dbReference>
<dbReference type="Proteomes" id="UP001529510">
    <property type="component" value="Unassembled WGS sequence"/>
</dbReference>
<proteinExistence type="predicted"/>
<feature type="region of interest" description="Disordered" evidence="1">
    <location>
        <begin position="1"/>
        <end position="32"/>
    </location>
</feature>
<organism evidence="3 4">
    <name type="scientific">Cirrhinus mrigala</name>
    <name type="common">Mrigala</name>
    <dbReference type="NCBI Taxonomy" id="683832"/>
    <lineage>
        <taxon>Eukaryota</taxon>
        <taxon>Metazoa</taxon>
        <taxon>Chordata</taxon>
        <taxon>Craniata</taxon>
        <taxon>Vertebrata</taxon>
        <taxon>Euteleostomi</taxon>
        <taxon>Actinopterygii</taxon>
        <taxon>Neopterygii</taxon>
        <taxon>Teleostei</taxon>
        <taxon>Ostariophysi</taxon>
        <taxon>Cypriniformes</taxon>
        <taxon>Cyprinidae</taxon>
        <taxon>Labeoninae</taxon>
        <taxon>Labeonini</taxon>
        <taxon>Cirrhinus</taxon>
    </lineage>
</organism>
<feature type="non-terminal residue" evidence="3">
    <location>
        <position position="242"/>
    </location>
</feature>
<accession>A0ABD0PE36</accession>
<feature type="compositionally biased region" description="Low complexity" evidence="1">
    <location>
        <begin position="163"/>
        <end position="174"/>
    </location>
</feature>
<dbReference type="Gene3D" id="2.60.200.20">
    <property type="match status" value="1"/>
</dbReference>
<comment type="caution">
    <text evidence="3">The sequence shown here is derived from an EMBL/GenBank/DDBJ whole genome shotgun (WGS) entry which is preliminary data.</text>
</comment>
<feature type="region of interest" description="Disordered" evidence="1">
    <location>
        <begin position="157"/>
        <end position="242"/>
    </location>
</feature>
<dbReference type="Pfam" id="PF00498">
    <property type="entry name" value="FHA"/>
    <property type="match status" value="1"/>
</dbReference>
<evidence type="ECO:0000313" key="3">
    <source>
        <dbReference type="EMBL" id="KAL0172307.1"/>
    </source>
</evidence>
<feature type="domain" description="FHA" evidence="2">
    <location>
        <begin position="57"/>
        <end position="120"/>
    </location>
</feature>
<reference evidence="3 4" key="1">
    <citation type="submission" date="2024-05" db="EMBL/GenBank/DDBJ databases">
        <title>Genome sequencing and assembly of Indian major carp, Cirrhinus mrigala (Hamilton, 1822).</title>
        <authorList>
            <person name="Mohindra V."/>
            <person name="Chowdhury L.M."/>
            <person name="Lal K."/>
            <person name="Jena J.K."/>
        </authorList>
    </citation>
    <scope>NUCLEOTIDE SEQUENCE [LARGE SCALE GENOMIC DNA]</scope>
    <source>
        <strain evidence="3">CM1030</strain>
        <tissue evidence="3">Blood</tissue>
    </source>
</reference>
<dbReference type="SUPFAM" id="SSF49879">
    <property type="entry name" value="SMAD/FHA domain"/>
    <property type="match status" value="1"/>
</dbReference>
<dbReference type="EMBL" id="JAMKFB020000016">
    <property type="protein sequence ID" value="KAL0172307.1"/>
    <property type="molecule type" value="Genomic_DNA"/>
</dbReference>
<dbReference type="InterPro" id="IPR000253">
    <property type="entry name" value="FHA_dom"/>
</dbReference>
<dbReference type="AlphaFoldDB" id="A0ABD0PE36"/>
<dbReference type="PROSITE" id="PS50006">
    <property type="entry name" value="FHA_DOMAIN"/>
    <property type="match status" value="1"/>
</dbReference>
<protein>
    <recommendedName>
        <fullName evidence="2">FHA domain-containing protein</fullName>
    </recommendedName>
</protein>
<gene>
    <name evidence="3" type="ORF">M9458_032618</name>
</gene>
<evidence type="ECO:0000256" key="1">
    <source>
        <dbReference type="SAM" id="MobiDB-lite"/>
    </source>
</evidence>